<evidence type="ECO:0000256" key="2">
    <source>
        <dbReference type="ARBA" id="ARBA00010617"/>
    </source>
</evidence>
<gene>
    <name evidence="6" type="ORF">C6P46_002940</name>
</gene>
<dbReference type="InterPro" id="IPR002401">
    <property type="entry name" value="Cyt_P450_E_grp-I"/>
</dbReference>
<dbReference type="OrthoDB" id="1470350at2759"/>
<sequence length="534" mass="58928">MDADVSPTRLAALTVAALLASLLTYCAYSYFFHPLAGFPGPLRARIGLGGWQTVRAAKRDFGWELGKLHDRYGAFVRTGRNSVSVVDPAAVSDLYRFGGPVRDKAPFYQFFKVTAPSLLATLPHDAHNLARRGVSPAFSMNLLLDLEEYVDSAYDEFCDYLDARISESNKGKATVSMGELLQFLAMDVVGELAFGQSFGLCKAGYDTKDYLPMLDAYTASSCLSGTQPWARPVLHRWLTRKLGSSGNVALGEKASEAVARRLAELEKGSATGDDSSLRKDVLSKLMSAKNPDGTPFSVAQVKVQANSILGAGSDTTSITFRALLAYILKDKRIYTKVMEELDEAVESGAISFPITYAAASKLEYFQACLKETLRLHPAVPWVLPRVIPPGGAVVAGRHFAGGVEIGMSPYVFQRRKEAYGEDAKVFRPERWIEATTTTMTNGEERKMLDKNLLTFGQGNRICNIALMELSKLAPSVLYRYHLAFTPRGQPDSPHRLPGRTIDGKMDPSEPWHCESQWFSHQRDFWMDVSERSVS</sequence>
<dbReference type="EMBL" id="PUHQ01000022">
    <property type="protein sequence ID" value="KAG0663097.1"/>
    <property type="molecule type" value="Genomic_DNA"/>
</dbReference>
<dbReference type="InterPro" id="IPR036396">
    <property type="entry name" value="Cyt_P450_sf"/>
</dbReference>
<dbReference type="InterPro" id="IPR001128">
    <property type="entry name" value="Cyt_P450"/>
</dbReference>
<dbReference type="CDD" id="cd11060">
    <property type="entry name" value="CYP57A1-like"/>
    <property type="match status" value="1"/>
</dbReference>
<evidence type="ECO:0000313" key="6">
    <source>
        <dbReference type="EMBL" id="KAG0663097.1"/>
    </source>
</evidence>
<keyword evidence="7" id="KW-1185">Reference proteome</keyword>
<keyword evidence="4 5" id="KW-0408">Iron</keyword>
<comment type="cofactor">
    <cofactor evidence="1 5">
        <name>heme</name>
        <dbReference type="ChEBI" id="CHEBI:30413"/>
    </cofactor>
</comment>
<reference evidence="6 7" key="1">
    <citation type="submission" date="2020-11" db="EMBL/GenBank/DDBJ databases">
        <title>Kefir isolates.</title>
        <authorList>
            <person name="Marcisauskas S."/>
            <person name="Kim Y."/>
            <person name="Blasche S."/>
        </authorList>
    </citation>
    <scope>NUCLEOTIDE SEQUENCE [LARGE SCALE GENOMIC DNA]</scope>
    <source>
        <strain evidence="6 7">KR</strain>
    </source>
</reference>
<name>A0A9P7B810_RHOMI</name>
<evidence type="ECO:0000256" key="4">
    <source>
        <dbReference type="ARBA" id="ARBA00023004"/>
    </source>
</evidence>
<keyword evidence="3 5" id="KW-0479">Metal-binding</keyword>
<evidence type="ECO:0008006" key="8">
    <source>
        <dbReference type="Google" id="ProtNLM"/>
    </source>
</evidence>
<dbReference type="GO" id="GO:0004497">
    <property type="term" value="F:monooxygenase activity"/>
    <property type="evidence" value="ECO:0007669"/>
    <property type="project" value="InterPro"/>
</dbReference>
<protein>
    <recommendedName>
        <fullName evidence="8">Cytochrome P450</fullName>
    </recommendedName>
</protein>
<evidence type="ECO:0000313" key="7">
    <source>
        <dbReference type="Proteomes" id="UP000777482"/>
    </source>
</evidence>
<accession>A0A9P7B810</accession>
<dbReference type="PRINTS" id="PR00385">
    <property type="entry name" value="P450"/>
</dbReference>
<dbReference type="PANTHER" id="PTHR24305:SF232">
    <property type="entry name" value="P450, PUTATIVE (EUROFUNG)-RELATED"/>
    <property type="match status" value="1"/>
</dbReference>
<evidence type="ECO:0000256" key="5">
    <source>
        <dbReference type="PIRSR" id="PIRSR602401-1"/>
    </source>
</evidence>
<dbReference type="GO" id="GO:0005506">
    <property type="term" value="F:iron ion binding"/>
    <property type="evidence" value="ECO:0007669"/>
    <property type="project" value="InterPro"/>
</dbReference>
<dbReference type="Gene3D" id="1.10.630.10">
    <property type="entry name" value="Cytochrome P450"/>
    <property type="match status" value="1"/>
</dbReference>
<dbReference type="GO" id="GO:0020037">
    <property type="term" value="F:heme binding"/>
    <property type="evidence" value="ECO:0007669"/>
    <property type="project" value="InterPro"/>
</dbReference>
<dbReference type="PRINTS" id="PR00463">
    <property type="entry name" value="EP450I"/>
</dbReference>
<organism evidence="6 7">
    <name type="scientific">Rhodotorula mucilaginosa</name>
    <name type="common">Yeast</name>
    <name type="synonym">Rhodotorula rubra</name>
    <dbReference type="NCBI Taxonomy" id="5537"/>
    <lineage>
        <taxon>Eukaryota</taxon>
        <taxon>Fungi</taxon>
        <taxon>Dikarya</taxon>
        <taxon>Basidiomycota</taxon>
        <taxon>Pucciniomycotina</taxon>
        <taxon>Microbotryomycetes</taxon>
        <taxon>Sporidiobolales</taxon>
        <taxon>Sporidiobolaceae</taxon>
        <taxon>Rhodotorula</taxon>
    </lineage>
</organism>
<dbReference type="AlphaFoldDB" id="A0A9P7B810"/>
<comment type="similarity">
    <text evidence="2">Belongs to the cytochrome P450 family.</text>
</comment>
<feature type="binding site" description="axial binding residue" evidence="5">
    <location>
        <position position="462"/>
    </location>
    <ligand>
        <name>heme</name>
        <dbReference type="ChEBI" id="CHEBI:30413"/>
    </ligand>
    <ligandPart>
        <name>Fe</name>
        <dbReference type="ChEBI" id="CHEBI:18248"/>
    </ligandPart>
</feature>
<proteinExistence type="inferred from homology"/>
<dbReference type="Pfam" id="PF00067">
    <property type="entry name" value="p450"/>
    <property type="match status" value="1"/>
</dbReference>
<dbReference type="PANTHER" id="PTHR24305">
    <property type="entry name" value="CYTOCHROME P450"/>
    <property type="match status" value="1"/>
</dbReference>
<evidence type="ECO:0000256" key="1">
    <source>
        <dbReference type="ARBA" id="ARBA00001971"/>
    </source>
</evidence>
<evidence type="ECO:0000256" key="3">
    <source>
        <dbReference type="ARBA" id="ARBA00022723"/>
    </source>
</evidence>
<dbReference type="SUPFAM" id="SSF48264">
    <property type="entry name" value="Cytochrome P450"/>
    <property type="match status" value="1"/>
</dbReference>
<dbReference type="Proteomes" id="UP000777482">
    <property type="component" value="Unassembled WGS sequence"/>
</dbReference>
<comment type="caution">
    <text evidence="6">The sequence shown here is derived from an EMBL/GenBank/DDBJ whole genome shotgun (WGS) entry which is preliminary data.</text>
</comment>
<dbReference type="GO" id="GO:0016705">
    <property type="term" value="F:oxidoreductase activity, acting on paired donors, with incorporation or reduction of molecular oxygen"/>
    <property type="evidence" value="ECO:0007669"/>
    <property type="project" value="InterPro"/>
</dbReference>
<dbReference type="InterPro" id="IPR050121">
    <property type="entry name" value="Cytochrome_P450_monoxygenase"/>
</dbReference>
<keyword evidence="5" id="KW-0349">Heme</keyword>